<evidence type="ECO:0000256" key="9">
    <source>
        <dbReference type="SAM" id="MobiDB-lite"/>
    </source>
</evidence>
<evidence type="ECO:0000259" key="10">
    <source>
        <dbReference type="PROSITE" id="PS50157"/>
    </source>
</evidence>
<feature type="domain" description="C2H2-type" evidence="10">
    <location>
        <begin position="69"/>
        <end position="96"/>
    </location>
</feature>
<keyword evidence="3 8" id="KW-0863">Zinc-finger</keyword>
<dbReference type="Proteomes" id="UP001281410">
    <property type="component" value="Unassembled WGS sequence"/>
</dbReference>
<comment type="caution">
    <text evidence="11">The sequence shown here is derived from an EMBL/GenBank/DDBJ whole genome shotgun (WGS) entry which is preliminary data.</text>
</comment>
<name>A0AAE0DR68_9ROSI</name>
<keyword evidence="2" id="KW-0479">Metal-binding</keyword>
<evidence type="ECO:0000256" key="3">
    <source>
        <dbReference type="ARBA" id="ARBA00022771"/>
    </source>
</evidence>
<keyword evidence="7" id="KW-0539">Nucleus</keyword>
<evidence type="ECO:0000313" key="11">
    <source>
        <dbReference type="EMBL" id="KAK3183047.1"/>
    </source>
</evidence>
<dbReference type="PANTHER" id="PTHR45801:SF5">
    <property type="entry name" value="OS05G0286100 PROTEIN"/>
    <property type="match status" value="1"/>
</dbReference>
<dbReference type="GO" id="GO:0005634">
    <property type="term" value="C:nucleus"/>
    <property type="evidence" value="ECO:0007669"/>
    <property type="project" value="UniProtKB-SubCell"/>
</dbReference>
<evidence type="ECO:0000256" key="2">
    <source>
        <dbReference type="ARBA" id="ARBA00022723"/>
    </source>
</evidence>
<evidence type="ECO:0000256" key="1">
    <source>
        <dbReference type="ARBA" id="ARBA00004123"/>
    </source>
</evidence>
<evidence type="ECO:0000256" key="5">
    <source>
        <dbReference type="ARBA" id="ARBA00023015"/>
    </source>
</evidence>
<dbReference type="PROSITE" id="PS00028">
    <property type="entry name" value="ZINC_FINGER_C2H2_1"/>
    <property type="match status" value="1"/>
</dbReference>
<evidence type="ECO:0000256" key="4">
    <source>
        <dbReference type="ARBA" id="ARBA00022833"/>
    </source>
</evidence>
<proteinExistence type="predicted"/>
<dbReference type="InterPro" id="IPR013087">
    <property type="entry name" value="Znf_C2H2_type"/>
</dbReference>
<gene>
    <name evidence="11" type="ORF">Dsin_030333</name>
</gene>
<feature type="region of interest" description="Disordered" evidence="9">
    <location>
        <begin position="190"/>
        <end position="218"/>
    </location>
</feature>
<dbReference type="GO" id="GO:0008270">
    <property type="term" value="F:zinc ion binding"/>
    <property type="evidence" value="ECO:0007669"/>
    <property type="project" value="UniProtKB-KW"/>
</dbReference>
<dbReference type="InterPro" id="IPR036236">
    <property type="entry name" value="Znf_C2H2_sf"/>
</dbReference>
<comment type="subcellular location">
    <subcellularLocation>
        <location evidence="1">Nucleus</location>
    </subcellularLocation>
</comment>
<evidence type="ECO:0000256" key="8">
    <source>
        <dbReference type="PROSITE-ProRule" id="PRU00042"/>
    </source>
</evidence>
<dbReference type="Pfam" id="PF13912">
    <property type="entry name" value="zf-C2H2_6"/>
    <property type="match status" value="1"/>
</dbReference>
<dbReference type="Gene3D" id="3.30.160.60">
    <property type="entry name" value="Classic Zinc Finger"/>
    <property type="match status" value="1"/>
</dbReference>
<keyword evidence="6" id="KW-0804">Transcription</keyword>
<dbReference type="SUPFAM" id="SSF57667">
    <property type="entry name" value="beta-beta-alpha zinc fingers"/>
    <property type="match status" value="1"/>
</dbReference>
<organism evidence="11 12">
    <name type="scientific">Dipteronia sinensis</name>
    <dbReference type="NCBI Taxonomy" id="43782"/>
    <lineage>
        <taxon>Eukaryota</taxon>
        <taxon>Viridiplantae</taxon>
        <taxon>Streptophyta</taxon>
        <taxon>Embryophyta</taxon>
        <taxon>Tracheophyta</taxon>
        <taxon>Spermatophyta</taxon>
        <taxon>Magnoliopsida</taxon>
        <taxon>eudicotyledons</taxon>
        <taxon>Gunneridae</taxon>
        <taxon>Pentapetalae</taxon>
        <taxon>rosids</taxon>
        <taxon>malvids</taxon>
        <taxon>Sapindales</taxon>
        <taxon>Sapindaceae</taxon>
        <taxon>Hippocastanoideae</taxon>
        <taxon>Acereae</taxon>
        <taxon>Dipteronia</taxon>
    </lineage>
</organism>
<dbReference type="EMBL" id="JANJYJ010000010">
    <property type="protein sequence ID" value="KAK3183047.1"/>
    <property type="molecule type" value="Genomic_DNA"/>
</dbReference>
<protein>
    <recommendedName>
        <fullName evidence="10">C2H2-type domain-containing protein</fullName>
    </recommendedName>
</protein>
<dbReference type="SMART" id="SM00355">
    <property type="entry name" value="ZnF_C2H2"/>
    <property type="match status" value="1"/>
</dbReference>
<feature type="compositionally biased region" description="Low complexity" evidence="9">
    <location>
        <begin position="206"/>
        <end position="218"/>
    </location>
</feature>
<sequence length="240" mass="26440">MATELSLLSLTQLQNLAQSQKNQPNPSSVTVWMLNPKQARQEDDDSWEVRAFAEDTGNIMGTTWPPRSYTCTFCRREFRSAQALGGHMNVHRRDRARLHQTQPGSINIPTSSPSTSSSTFIIPTQEFATNGGLCLFYQVPNPNGVFNTPTTMTTCSIDSPSTLLSISPYPPNNLMGPSVTFPVTPPRLNSSHCYSGKDSEGSIDDNNNFNSNSNSNNNCKDTAIEELDLELRLGHRPTPS</sequence>
<dbReference type="AlphaFoldDB" id="A0AAE0DR68"/>
<keyword evidence="4" id="KW-0862">Zinc</keyword>
<accession>A0AAE0DR68</accession>
<keyword evidence="5" id="KW-0805">Transcription regulation</keyword>
<evidence type="ECO:0000256" key="7">
    <source>
        <dbReference type="ARBA" id="ARBA00023242"/>
    </source>
</evidence>
<evidence type="ECO:0000256" key="6">
    <source>
        <dbReference type="ARBA" id="ARBA00023163"/>
    </source>
</evidence>
<dbReference type="PANTHER" id="PTHR45801">
    <property type="entry name" value="OS07G0101800 PROTEIN"/>
    <property type="match status" value="1"/>
</dbReference>
<dbReference type="PROSITE" id="PS50157">
    <property type="entry name" value="ZINC_FINGER_C2H2_2"/>
    <property type="match status" value="1"/>
</dbReference>
<dbReference type="InterPro" id="IPR052426">
    <property type="entry name" value="Plant_dev_regulator"/>
</dbReference>
<keyword evidence="12" id="KW-1185">Reference proteome</keyword>
<evidence type="ECO:0000313" key="12">
    <source>
        <dbReference type="Proteomes" id="UP001281410"/>
    </source>
</evidence>
<reference evidence="11" key="1">
    <citation type="journal article" date="2023" name="Plant J.">
        <title>Genome sequences and population genomics provide insights into the demographic history, inbreeding, and mutation load of two 'living fossil' tree species of Dipteronia.</title>
        <authorList>
            <person name="Feng Y."/>
            <person name="Comes H.P."/>
            <person name="Chen J."/>
            <person name="Zhu S."/>
            <person name="Lu R."/>
            <person name="Zhang X."/>
            <person name="Li P."/>
            <person name="Qiu J."/>
            <person name="Olsen K.M."/>
            <person name="Qiu Y."/>
        </authorList>
    </citation>
    <scope>NUCLEOTIDE SEQUENCE</scope>
    <source>
        <strain evidence="11">NBL</strain>
    </source>
</reference>